<reference evidence="2" key="2">
    <citation type="submission" date="2021-03" db="UniProtKB">
        <authorList>
            <consortium name="EnsemblPlants"/>
        </authorList>
    </citation>
    <scope>IDENTIFICATION</scope>
</reference>
<dbReference type="Gramene" id="AUR62006183-RA">
    <property type="protein sequence ID" value="AUR62006183-RA:cds"/>
    <property type="gene ID" value="AUR62006183"/>
</dbReference>
<dbReference type="EnsemblPlants" id="AUR62006183-RA">
    <property type="protein sequence ID" value="AUR62006183-RA:cds"/>
    <property type="gene ID" value="AUR62006183"/>
</dbReference>
<keyword evidence="3" id="KW-1185">Reference proteome</keyword>
<protein>
    <recommendedName>
        <fullName evidence="4">Iron-sulfur cluster biosynthesis family protein</fullName>
    </recommendedName>
</protein>
<proteinExistence type="predicted"/>
<dbReference type="OMA" id="PIDLFWY"/>
<keyword evidence="1" id="KW-0472">Membrane</keyword>
<sequence>MTSMISICLSSTPKSRHFSLSRNFSINPISSSSSSAINVVFKHHHPSFQRFNLPLSIPRVLSRNLRKNSRVRITTIRASSSSIDVATSFKPGKLVESDKLPSDVRKRAMDAIDSSGGRVTIGDIASKAGLKLNEAQKALQALAADTEVCTATCPLKSQHILFADSFVPLHLSVSDEGDVLYVFPKDYRSRLVGKSFRMKIEPWADKAKSGAEYLIRVSFGTTLIASIILVFTAILIAASSGSEDDSRKRRGGRSFSSGPNISFFVNPADLFWYTDINYYRRTQRRGNNEGMNFIESVFSFVFGDGDPNQGIEEERWKLYLLIVMIMDKNLVCCCNRGNSHGTITDNTAGLRLLLANVLVTIGQYIASNGGVITAEELAPYLDVLTEEESDDSYILPVLLRFDGQPEVDEEGNILYRFPSLQRTASSARTGRREYVGKRSSIMDGIQKFFKENKWQFSKTSAAERAMVIGLGGLNLFGVVILSTMLKDMAVKPSGFLSLASTLLPALQVYAGSFFAIPLVRWLLTLKKNSEIEKRNQVRNLRARALESPDLSLRRKLLSARDMAQRTFIGKERIVYSTEKGLDEQDYEEREWTRRFEELERLD</sequence>
<organism evidence="2 3">
    <name type="scientific">Chenopodium quinoa</name>
    <name type="common">Quinoa</name>
    <dbReference type="NCBI Taxonomy" id="63459"/>
    <lineage>
        <taxon>Eukaryota</taxon>
        <taxon>Viridiplantae</taxon>
        <taxon>Streptophyta</taxon>
        <taxon>Embryophyta</taxon>
        <taxon>Tracheophyta</taxon>
        <taxon>Spermatophyta</taxon>
        <taxon>Magnoliopsida</taxon>
        <taxon>eudicotyledons</taxon>
        <taxon>Gunneridae</taxon>
        <taxon>Pentapetalae</taxon>
        <taxon>Caryophyllales</taxon>
        <taxon>Chenopodiaceae</taxon>
        <taxon>Chenopodioideae</taxon>
        <taxon>Atripliceae</taxon>
        <taxon>Chenopodium</taxon>
    </lineage>
</organism>
<feature type="transmembrane region" description="Helical" evidence="1">
    <location>
        <begin position="213"/>
        <end position="238"/>
    </location>
</feature>
<evidence type="ECO:0000313" key="2">
    <source>
        <dbReference type="EnsemblPlants" id="AUR62006183-RA:cds"/>
    </source>
</evidence>
<dbReference type="InterPro" id="IPR044200">
    <property type="entry name" value="At5g03900-like"/>
</dbReference>
<evidence type="ECO:0000313" key="3">
    <source>
        <dbReference type="Proteomes" id="UP000596660"/>
    </source>
</evidence>
<name>A0A803L2U4_CHEQI</name>
<dbReference type="AlphaFoldDB" id="A0A803L2U4"/>
<keyword evidence="1" id="KW-1133">Transmembrane helix</keyword>
<feature type="transmembrane region" description="Helical" evidence="1">
    <location>
        <begin position="505"/>
        <end position="523"/>
    </location>
</feature>
<feature type="transmembrane region" description="Helical" evidence="1">
    <location>
        <begin position="465"/>
        <end position="485"/>
    </location>
</feature>
<dbReference type="Proteomes" id="UP000596660">
    <property type="component" value="Unplaced"/>
</dbReference>
<reference evidence="2" key="1">
    <citation type="journal article" date="2017" name="Nature">
        <title>The genome of Chenopodium quinoa.</title>
        <authorList>
            <person name="Jarvis D.E."/>
            <person name="Ho Y.S."/>
            <person name="Lightfoot D.J."/>
            <person name="Schmoeckel S.M."/>
            <person name="Li B."/>
            <person name="Borm T.J.A."/>
            <person name="Ohyanagi H."/>
            <person name="Mineta K."/>
            <person name="Michell C.T."/>
            <person name="Saber N."/>
            <person name="Kharbatia N.M."/>
            <person name="Rupper R.R."/>
            <person name="Sharp A.R."/>
            <person name="Dally N."/>
            <person name="Boughton B.A."/>
            <person name="Woo Y.H."/>
            <person name="Gao G."/>
            <person name="Schijlen E.G.W.M."/>
            <person name="Guo X."/>
            <person name="Momin A.A."/>
            <person name="Negrao S."/>
            <person name="Al-Babili S."/>
            <person name="Gehring C."/>
            <person name="Roessner U."/>
            <person name="Jung C."/>
            <person name="Murphy K."/>
            <person name="Arold S.T."/>
            <person name="Gojobori T."/>
            <person name="van der Linden C.G."/>
            <person name="van Loo E.N."/>
            <person name="Jellen E.N."/>
            <person name="Maughan P.J."/>
            <person name="Tester M."/>
        </authorList>
    </citation>
    <scope>NUCLEOTIDE SEQUENCE [LARGE SCALE GENOMIC DNA]</scope>
    <source>
        <strain evidence="2">cv. PI 614886</strain>
    </source>
</reference>
<dbReference type="PANTHER" id="PTHR47380:SF4">
    <property type="entry name" value="OS02G0533000 PROTEIN"/>
    <property type="match status" value="1"/>
</dbReference>
<dbReference type="PANTHER" id="PTHR47380">
    <property type="entry name" value="OS02G0533000 PROTEIN"/>
    <property type="match status" value="1"/>
</dbReference>
<keyword evidence="1" id="KW-0812">Transmembrane</keyword>
<evidence type="ECO:0008006" key="4">
    <source>
        <dbReference type="Google" id="ProtNLM"/>
    </source>
</evidence>
<accession>A0A803L2U4</accession>
<evidence type="ECO:0000256" key="1">
    <source>
        <dbReference type="SAM" id="Phobius"/>
    </source>
</evidence>
<dbReference type="GO" id="GO:0009941">
    <property type="term" value="C:chloroplast envelope"/>
    <property type="evidence" value="ECO:0007669"/>
    <property type="project" value="TreeGrafter"/>
</dbReference>